<dbReference type="Gene3D" id="3.40.50.1820">
    <property type="entry name" value="alpha/beta hydrolase"/>
    <property type="match status" value="1"/>
</dbReference>
<evidence type="ECO:0000259" key="1">
    <source>
        <dbReference type="Pfam" id="PF00561"/>
    </source>
</evidence>
<dbReference type="InterPro" id="IPR050471">
    <property type="entry name" value="AB_hydrolase"/>
</dbReference>
<dbReference type="InterPro" id="IPR029058">
    <property type="entry name" value="AB_hydrolase_fold"/>
</dbReference>
<comment type="caution">
    <text evidence="2">The sequence shown here is derived from an EMBL/GenBank/DDBJ whole genome shotgun (WGS) entry which is preliminary data.</text>
</comment>
<evidence type="ECO:0000313" key="3">
    <source>
        <dbReference type="Proteomes" id="UP000240708"/>
    </source>
</evidence>
<gene>
    <name evidence="2" type="ORF">CLV48_11240</name>
</gene>
<organism evidence="2 3">
    <name type="scientific">Cecembia rubra</name>
    <dbReference type="NCBI Taxonomy" id="1485585"/>
    <lineage>
        <taxon>Bacteria</taxon>
        <taxon>Pseudomonadati</taxon>
        <taxon>Bacteroidota</taxon>
        <taxon>Cytophagia</taxon>
        <taxon>Cytophagales</taxon>
        <taxon>Cyclobacteriaceae</taxon>
        <taxon>Cecembia</taxon>
    </lineage>
</organism>
<protein>
    <submittedName>
        <fullName evidence="2">Pimeloyl-ACP methyl ester carboxylesterase</fullName>
    </submittedName>
</protein>
<dbReference type="Pfam" id="PF00561">
    <property type="entry name" value="Abhydrolase_1"/>
    <property type="match status" value="1"/>
</dbReference>
<name>A0A2P8DX07_9BACT</name>
<dbReference type="PRINTS" id="PR00111">
    <property type="entry name" value="ABHYDROLASE"/>
</dbReference>
<proteinExistence type="predicted"/>
<dbReference type="PANTHER" id="PTHR43433:SF5">
    <property type="entry name" value="AB HYDROLASE-1 DOMAIN-CONTAINING PROTEIN"/>
    <property type="match status" value="1"/>
</dbReference>
<dbReference type="EMBL" id="PYGF01000012">
    <property type="protein sequence ID" value="PSL01697.1"/>
    <property type="molecule type" value="Genomic_DNA"/>
</dbReference>
<keyword evidence="3" id="KW-1185">Reference proteome</keyword>
<dbReference type="OrthoDB" id="9780932at2"/>
<dbReference type="InterPro" id="IPR000073">
    <property type="entry name" value="AB_hydrolase_1"/>
</dbReference>
<dbReference type="Proteomes" id="UP000240708">
    <property type="component" value="Unassembled WGS sequence"/>
</dbReference>
<evidence type="ECO:0000313" key="2">
    <source>
        <dbReference type="EMBL" id="PSL01697.1"/>
    </source>
</evidence>
<dbReference type="SUPFAM" id="SSF53474">
    <property type="entry name" value="alpha/beta-Hydrolases"/>
    <property type="match status" value="1"/>
</dbReference>
<dbReference type="RefSeq" id="WP_106568533.1">
    <property type="nucleotide sequence ID" value="NZ_PYGF01000012.1"/>
</dbReference>
<reference evidence="2 3" key="1">
    <citation type="submission" date="2018-03" db="EMBL/GenBank/DDBJ databases">
        <title>Genomic Encyclopedia of Archaeal and Bacterial Type Strains, Phase II (KMG-II): from individual species to whole genera.</title>
        <authorList>
            <person name="Goeker M."/>
        </authorList>
    </citation>
    <scope>NUCLEOTIDE SEQUENCE [LARGE SCALE GENOMIC DNA]</scope>
    <source>
        <strain evidence="2 3">DSM 28057</strain>
    </source>
</reference>
<sequence>MPTINSNGTNIYFEERGSGEPLLLIMGITAPGAVWEKHVEDWEKSFRCILLDNRGVGKSDKPAGPYTSLQMAEDCIAVLDHLGLESVKVVGVSMGSIIAQQLAVHFPKRIKAMVLMCPWARCDNTAKAIFQHMMDCKARLKPEEFSVYIQLLIFSKSSWDNEEFHTGLIEDRKKAAMDPNPQPLIGLEGQAAACINHAVLEQLESVTCPVFVLGGEEDIFTPVWMTKEVAGAIPNSKLHIYPKSGHAFHWENLEDFNERVREWLKNPNG</sequence>
<accession>A0A2P8DX07</accession>
<dbReference type="AlphaFoldDB" id="A0A2P8DX07"/>
<feature type="domain" description="AB hydrolase-1" evidence="1">
    <location>
        <begin position="21"/>
        <end position="252"/>
    </location>
</feature>
<dbReference type="PANTHER" id="PTHR43433">
    <property type="entry name" value="HYDROLASE, ALPHA/BETA FOLD FAMILY PROTEIN"/>
    <property type="match status" value="1"/>
</dbReference>